<dbReference type="PANTHER" id="PTHR11895:SF176">
    <property type="entry name" value="AMIDASE AMID-RELATED"/>
    <property type="match status" value="1"/>
</dbReference>
<dbReference type="InterPro" id="IPR036928">
    <property type="entry name" value="AS_sf"/>
</dbReference>
<dbReference type="AlphaFoldDB" id="A0A2V2L910"/>
<evidence type="ECO:0000313" key="2">
    <source>
        <dbReference type="EMBL" id="PWR01928.1"/>
    </source>
</evidence>
<dbReference type="PANTHER" id="PTHR11895">
    <property type="entry name" value="TRANSAMIDASE"/>
    <property type="match status" value="1"/>
</dbReference>
<dbReference type="InterPro" id="IPR020556">
    <property type="entry name" value="Amidase_CS"/>
</dbReference>
<dbReference type="SUPFAM" id="SSF75304">
    <property type="entry name" value="Amidase signature (AS) enzymes"/>
    <property type="match status" value="1"/>
</dbReference>
<sequence>MGAAALGRGIAAGRIDPVALCEAYLDAAAAEDPKQLIYARMLPDRARAQAAAAAGRARAGCLRGPLDGVPISWKDLFDIAGAGCEAGSRLLTGRVPDRDAEVVRRAEAAGAVSLGKTHLSELAFSGLGYNPMTATPPHRSGPDRVPGGSSSGAAASLAFGLAAGAIGSDTGGSVRVPAGWNDLVGLKTTGGRVPLDGVVPLCARFDTVGPLARCVEDAALLLALLEGGRAPDLRGARLSGARLAVLETVALDDLDPAQAAGFDAALGRLERAGARLTRLAAPDLPEAMALAPTLYPAEAWGTWGDRIAAAPERMYDRVRERFEGGRGVTGPDFVAAWRRLDELRVGWAAAVAGHDAVILPTTANLPPETAHIAADADAYVAQNLLALRNTRIGNLMGGCALTLPTGAPCCGLMLMAPPLAEARLLRLGAAAEAALV</sequence>
<keyword evidence="3" id="KW-1185">Reference proteome</keyword>
<organism evidence="2 3">
    <name type="scientific">Meridianimarinicoccus roseus</name>
    <dbReference type="NCBI Taxonomy" id="2072018"/>
    <lineage>
        <taxon>Bacteria</taxon>
        <taxon>Pseudomonadati</taxon>
        <taxon>Pseudomonadota</taxon>
        <taxon>Alphaproteobacteria</taxon>
        <taxon>Rhodobacterales</taxon>
        <taxon>Paracoccaceae</taxon>
        <taxon>Meridianimarinicoccus</taxon>
    </lineage>
</organism>
<dbReference type="Pfam" id="PF01425">
    <property type="entry name" value="Amidase"/>
    <property type="match status" value="1"/>
</dbReference>
<dbReference type="InterPro" id="IPR023631">
    <property type="entry name" value="Amidase_dom"/>
</dbReference>
<gene>
    <name evidence="2" type="ORF">DKT77_14755</name>
</gene>
<comment type="caution">
    <text evidence="2">The sequence shown here is derived from an EMBL/GenBank/DDBJ whole genome shotgun (WGS) entry which is preliminary data.</text>
</comment>
<dbReference type="EMBL" id="QGKU01000047">
    <property type="protein sequence ID" value="PWR01928.1"/>
    <property type="molecule type" value="Genomic_DNA"/>
</dbReference>
<proteinExistence type="predicted"/>
<dbReference type="InterPro" id="IPR000120">
    <property type="entry name" value="Amidase"/>
</dbReference>
<accession>A0A2V2L910</accession>
<dbReference type="Gene3D" id="3.90.1300.10">
    <property type="entry name" value="Amidase signature (AS) domain"/>
    <property type="match status" value="1"/>
</dbReference>
<dbReference type="GO" id="GO:0003824">
    <property type="term" value="F:catalytic activity"/>
    <property type="evidence" value="ECO:0007669"/>
    <property type="project" value="InterPro"/>
</dbReference>
<reference evidence="2 3" key="1">
    <citation type="submission" date="2018-05" db="EMBL/GenBank/DDBJ databases">
        <title>Rhodobacteraceae gen. nov., sp. nov. isolated from sea water.</title>
        <authorList>
            <person name="Ren Y."/>
        </authorList>
    </citation>
    <scope>NUCLEOTIDE SEQUENCE [LARGE SCALE GENOMIC DNA]</scope>
    <source>
        <strain evidence="2 3">TG-679</strain>
    </source>
</reference>
<dbReference type="Proteomes" id="UP000245680">
    <property type="component" value="Unassembled WGS sequence"/>
</dbReference>
<feature type="domain" description="Amidase" evidence="1">
    <location>
        <begin position="20"/>
        <end position="425"/>
    </location>
</feature>
<dbReference type="PROSITE" id="PS00571">
    <property type="entry name" value="AMIDASES"/>
    <property type="match status" value="1"/>
</dbReference>
<name>A0A2V2L910_9RHOB</name>
<evidence type="ECO:0000259" key="1">
    <source>
        <dbReference type="Pfam" id="PF01425"/>
    </source>
</evidence>
<evidence type="ECO:0000313" key="3">
    <source>
        <dbReference type="Proteomes" id="UP000245680"/>
    </source>
</evidence>
<dbReference type="OrthoDB" id="9811471at2"/>
<protein>
    <submittedName>
        <fullName evidence="2">Amidase</fullName>
    </submittedName>
</protein>